<dbReference type="GO" id="GO:0071852">
    <property type="term" value="P:fungal-type cell wall organization or biogenesis"/>
    <property type="evidence" value="ECO:0007669"/>
    <property type="project" value="EnsemblFungi"/>
</dbReference>
<reference evidence="8" key="2">
    <citation type="submission" date="2012-08" db="EMBL/GenBank/DDBJ databases">
        <title>Genome sequence of Kazachstania naganishii.</title>
        <authorList>
            <person name="Gordon J.L."/>
            <person name="Armisen D."/>
            <person name="Proux-Wera E."/>
            <person name="OhEigeartaigh S.S."/>
            <person name="Byrne K.P."/>
            <person name="Wolfe K.H."/>
        </authorList>
    </citation>
    <scope>NUCLEOTIDE SEQUENCE [LARGE SCALE GENOMIC DNA]</scope>
    <source>
        <strain evidence="8">ATCC MYA-139 / BCRC 22969 / CBS 8797 / CCRC 22969 / KCTC 17520 / NBRC 10181 / NCYC 3082</strain>
    </source>
</reference>
<evidence type="ECO:0000256" key="2">
    <source>
        <dbReference type="ARBA" id="ARBA00013064"/>
    </source>
</evidence>
<dbReference type="InterPro" id="IPR016130">
    <property type="entry name" value="Tyr_Pase_AS"/>
</dbReference>
<dbReference type="Gene3D" id="3.90.190.10">
    <property type="entry name" value="Protein tyrosine phosphatase superfamily"/>
    <property type="match status" value="1"/>
</dbReference>
<dbReference type="InterPro" id="IPR000387">
    <property type="entry name" value="Tyr_Pase_dom"/>
</dbReference>
<evidence type="ECO:0000313" key="8">
    <source>
        <dbReference type="Proteomes" id="UP000006310"/>
    </source>
</evidence>
<dbReference type="InterPro" id="IPR003595">
    <property type="entry name" value="Tyr_Pase_cat"/>
</dbReference>
<dbReference type="KEGG" id="kng:KNAG_0L01690"/>
<proteinExistence type="inferred from homology"/>
<dbReference type="SMART" id="SM00404">
    <property type="entry name" value="PTPc_motif"/>
    <property type="match status" value="1"/>
</dbReference>
<dbReference type="PANTHER" id="PTHR19134">
    <property type="entry name" value="RECEPTOR-TYPE TYROSINE-PROTEIN PHOSPHATASE"/>
    <property type="match status" value="1"/>
</dbReference>
<dbReference type="OMA" id="KDWPDLG"/>
<dbReference type="InterPro" id="IPR029021">
    <property type="entry name" value="Prot-tyrosine_phosphatase-like"/>
</dbReference>
<dbReference type="eggNOG" id="KOG0789">
    <property type="taxonomic scope" value="Eukaryota"/>
</dbReference>
<evidence type="ECO:0000256" key="3">
    <source>
        <dbReference type="SAM" id="MobiDB-lite"/>
    </source>
</evidence>
<keyword evidence="8" id="KW-1185">Reference proteome</keyword>
<name>J7SAJ0_HUIN7</name>
<dbReference type="GO" id="GO:0004725">
    <property type="term" value="F:protein tyrosine phosphatase activity"/>
    <property type="evidence" value="ECO:0007669"/>
    <property type="project" value="UniProtKB-EC"/>
</dbReference>
<dbReference type="PRINTS" id="PR00700">
    <property type="entry name" value="PRTYPHPHTASE"/>
</dbReference>
<dbReference type="EMBL" id="HE978325">
    <property type="protein sequence ID" value="CCK72789.1"/>
    <property type="molecule type" value="Genomic_DNA"/>
</dbReference>
<dbReference type="Gene3D" id="3.40.250.10">
    <property type="entry name" value="Rhodanese-like domain"/>
    <property type="match status" value="1"/>
</dbReference>
<evidence type="ECO:0000259" key="6">
    <source>
        <dbReference type="PROSITE" id="PS50206"/>
    </source>
</evidence>
<dbReference type="GO" id="GO:0043937">
    <property type="term" value="P:regulation of sporulation"/>
    <property type="evidence" value="ECO:0007669"/>
    <property type="project" value="EnsemblFungi"/>
</dbReference>
<sequence>MLECVDMQYGNNTPVQPGQTLNVDTSVSRSSIKGSNSPLSTETNMRQDVTSNGSYNPFTSGHGQPYILKRAATTPLCVPSFKPNETKFPNPHNSTLISSIELGKILSHSDSAKNLLIFDTRPFTERSKEYIAGSLHICLPSTLLRRKNFTLDKLIESLPLNEQKIINGKLESPNLQIILYDGTTNQTDSSISLAIYGIAQKFLDHKAFEARIHSAPSENIILILASGYHQFSTLFPELVVKYADQYSPQEKTAPNSAGLSIPRMSTPVRALGDYSTLTPPTVTPAMDQNSLSNSSGHSNCSTTAPDAASSVSSSPISALFKFQLPTSHTSPSPLFKFAQTEEIMDLESYLSVVNINEESKRINAYTGNPENNFLLQESSPPSINNFQFPKRNSLPTSNNQDKLNVQLKFYELVQVYPENEVNMHIPHWFRNLMQRAKIQFIAQYQKLDILEKKRLNSSISSYNSDFGSTAGHKKTMSEMGPSPFMVDGGSGKTETGATKFSEKRANSQPDINLKDSKRYWLRNLEEEDNDEEISNSKLFISSGVELGNKNRYKDIFPYEHSRVRLRKTLQDDETDITVKTNPLESTVDISDNYINANYLGLPDLELTEQSQGASHIGDNFVRVRYVATQAPMMSTVHDFYTCILNDDIPVIISLTNSVENGIEKCFKYWQEKNYDGIQVKLKGESQISANIIIRIIELTQIDTGSTYETLQMQLINWPDLGIAENPVDIVQLIILKNIIMGRITDKLDTTPIKSTPTVLVHCSAGCGRTGTWCTVDSILSNLPTFNILQNHYPATGSSTYDPISWTINIFRKQRISMVQNINQFLFIYDCLLYYFKLNMNDNLKDQNVAFPMKQGESLTHLQEKISHIPIVEKFLSKKNGGTGTTCYKVDLIYHQHICHANN</sequence>
<dbReference type="InterPro" id="IPR001763">
    <property type="entry name" value="Rhodanese-like_dom"/>
</dbReference>
<dbReference type="InterPro" id="IPR036873">
    <property type="entry name" value="Rhodanese-like_dom_sf"/>
</dbReference>
<evidence type="ECO:0000313" key="7">
    <source>
        <dbReference type="EMBL" id="CCK72789.1"/>
    </source>
</evidence>
<dbReference type="GO" id="GO:0005737">
    <property type="term" value="C:cytoplasm"/>
    <property type="evidence" value="ECO:0007669"/>
    <property type="project" value="EnsemblFungi"/>
</dbReference>
<dbReference type="PROSITE" id="PS50206">
    <property type="entry name" value="RHODANESE_3"/>
    <property type="match status" value="1"/>
</dbReference>
<protein>
    <recommendedName>
        <fullName evidence="2">protein-tyrosine-phosphatase</fullName>
        <ecNumber evidence="2">3.1.3.48</ecNumber>
    </recommendedName>
</protein>
<evidence type="ECO:0000259" key="5">
    <source>
        <dbReference type="PROSITE" id="PS50056"/>
    </source>
</evidence>
<dbReference type="PROSITE" id="PS00383">
    <property type="entry name" value="TYR_PHOSPHATASE_1"/>
    <property type="match status" value="1"/>
</dbReference>
<dbReference type="SUPFAM" id="SSF52799">
    <property type="entry name" value="(Phosphotyrosine protein) phosphatases II"/>
    <property type="match status" value="1"/>
</dbReference>
<feature type="region of interest" description="Disordered" evidence="3">
    <location>
        <begin position="281"/>
        <end position="307"/>
    </location>
</feature>
<dbReference type="PROSITE" id="PS50055">
    <property type="entry name" value="TYR_PHOSPHATASE_PTP"/>
    <property type="match status" value="1"/>
</dbReference>
<organism evidence="7 8">
    <name type="scientific">Huiozyma naganishii (strain ATCC MYA-139 / BCRC 22969 / CBS 8797 / KCTC 17520 / NBRC 10181 / NCYC 3082 / Yp74L-3)</name>
    <name type="common">Yeast</name>
    <name type="synonym">Kazachstania naganishii</name>
    <dbReference type="NCBI Taxonomy" id="1071383"/>
    <lineage>
        <taxon>Eukaryota</taxon>
        <taxon>Fungi</taxon>
        <taxon>Dikarya</taxon>
        <taxon>Ascomycota</taxon>
        <taxon>Saccharomycotina</taxon>
        <taxon>Saccharomycetes</taxon>
        <taxon>Saccharomycetales</taxon>
        <taxon>Saccharomycetaceae</taxon>
        <taxon>Huiozyma</taxon>
    </lineage>
</organism>
<feature type="domain" description="Tyrosine-protein phosphatase" evidence="4">
    <location>
        <begin position="548"/>
        <end position="834"/>
    </location>
</feature>
<dbReference type="GO" id="GO:0140311">
    <property type="term" value="F:protein sequestering activity"/>
    <property type="evidence" value="ECO:0007669"/>
    <property type="project" value="EnsemblFungi"/>
</dbReference>
<dbReference type="RefSeq" id="XP_022467033.1">
    <property type="nucleotide sequence ID" value="XM_022610769.1"/>
</dbReference>
<feature type="domain" description="Rhodanese" evidence="6">
    <location>
        <begin position="111"/>
        <end position="240"/>
    </location>
</feature>
<gene>
    <name evidence="7" type="primary">KNAG0L01690</name>
    <name evidence="7" type="ordered locus">KNAG_0L01690</name>
</gene>
<dbReference type="EC" id="3.1.3.48" evidence="2"/>
<dbReference type="InterPro" id="IPR050348">
    <property type="entry name" value="Protein-Tyr_Phosphatase"/>
</dbReference>
<dbReference type="OrthoDB" id="6058203at2759"/>
<dbReference type="InterPro" id="IPR000242">
    <property type="entry name" value="PTP_cat"/>
</dbReference>
<dbReference type="PANTHER" id="PTHR19134:SF547">
    <property type="entry name" value="TYROSINE-PROTEIN PHOSPHATASE 3"/>
    <property type="match status" value="1"/>
</dbReference>
<evidence type="ECO:0000256" key="1">
    <source>
        <dbReference type="ARBA" id="ARBA00009649"/>
    </source>
</evidence>
<evidence type="ECO:0000259" key="4">
    <source>
        <dbReference type="PROSITE" id="PS50055"/>
    </source>
</evidence>
<feature type="domain" description="Tyrosine specific protein phosphatases" evidence="5">
    <location>
        <begin position="753"/>
        <end position="825"/>
    </location>
</feature>
<feature type="region of interest" description="Disordered" evidence="3">
    <location>
        <begin position="481"/>
        <end position="507"/>
    </location>
</feature>
<dbReference type="Proteomes" id="UP000006310">
    <property type="component" value="Chromosome 12"/>
</dbReference>
<comment type="similarity">
    <text evidence="1">Belongs to the protein-tyrosine phosphatase family. Non-receptor class subfamily.</text>
</comment>
<accession>J7SAJ0</accession>
<reference evidence="7 8" key="1">
    <citation type="journal article" date="2011" name="Proc. Natl. Acad. Sci. U.S.A.">
        <title>Evolutionary erosion of yeast sex chromosomes by mating-type switching accidents.</title>
        <authorList>
            <person name="Gordon J.L."/>
            <person name="Armisen D."/>
            <person name="Proux-Wera E."/>
            <person name="Oheigeartaigh S.S."/>
            <person name="Byrne K.P."/>
            <person name="Wolfe K.H."/>
        </authorList>
    </citation>
    <scope>NUCLEOTIDE SEQUENCE [LARGE SCALE GENOMIC DNA]</scope>
    <source>
        <strain evidence="8">ATCC MYA-139 / BCRC 22969 / CBS 8797 / CCRC 22969 / KCTC 17520 / NBRC 10181 / NCYC 3082</strain>
    </source>
</reference>
<dbReference type="STRING" id="1071383.J7SAJ0"/>
<dbReference type="AlphaFoldDB" id="J7SAJ0"/>
<dbReference type="CDD" id="cd01446">
    <property type="entry name" value="DSP_MapKP"/>
    <property type="match status" value="1"/>
</dbReference>
<feature type="compositionally biased region" description="Low complexity" evidence="3">
    <location>
        <begin position="289"/>
        <end position="307"/>
    </location>
</feature>
<dbReference type="Pfam" id="PF00102">
    <property type="entry name" value="Y_phosphatase"/>
    <property type="match status" value="1"/>
</dbReference>
<dbReference type="GO" id="GO:0071474">
    <property type="term" value="P:cellular hyperosmotic response"/>
    <property type="evidence" value="ECO:0007669"/>
    <property type="project" value="EnsemblFungi"/>
</dbReference>
<dbReference type="GO" id="GO:0071507">
    <property type="term" value="P:pheromone response MAPK cascade"/>
    <property type="evidence" value="ECO:0007669"/>
    <property type="project" value="EnsemblFungi"/>
</dbReference>
<dbReference type="CDD" id="cd18533">
    <property type="entry name" value="PTP_fungal"/>
    <property type="match status" value="1"/>
</dbReference>
<dbReference type="SUPFAM" id="SSF52821">
    <property type="entry name" value="Rhodanese/Cell cycle control phosphatase"/>
    <property type="match status" value="1"/>
</dbReference>
<dbReference type="SMART" id="SM00194">
    <property type="entry name" value="PTPc"/>
    <property type="match status" value="1"/>
</dbReference>
<dbReference type="HOGENOM" id="CLU_007989_1_0_1"/>
<dbReference type="GO" id="GO:0005634">
    <property type="term" value="C:nucleus"/>
    <property type="evidence" value="ECO:0007669"/>
    <property type="project" value="EnsemblFungi"/>
</dbReference>
<dbReference type="GO" id="GO:1903138">
    <property type="term" value="P:negative regulation of cell integrity MAPK cascade"/>
    <property type="evidence" value="ECO:0007669"/>
    <property type="project" value="EnsemblFungi"/>
</dbReference>
<dbReference type="GeneID" id="34528562"/>
<dbReference type="PROSITE" id="PS50056">
    <property type="entry name" value="TYR_PHOSPHATASE_2"/>
    <property type="match status" value="1"/>
</dbReference>